<dbReference type="EMBL" id="WBZJ01000001">
    <property type="protein sequence ID" value="KAB3522972.1"/>
    <property type="molecule type" value="Genomic_DNA"/>
</dbReference>
<accession>A0ABQ6VEX0</accession>
<dbReference type="Gene3D" id="1.10.441.10">
    <property type="entry name" value="Phosphomannose Isomerase, domain 2"/>
    <property type="match status" value="1"/>
</dbReference>
<evidence type="ECO:0000256" key="2">
    <source>
        <dbReference type="ARBA" id="ARBA00001947"/>
    </source>
</evidence>
<comment type="cofactor">
    <cofactor evidence="2">
        <name>Zn(2+)</name>
        <dbReference type="ChEBI" id="CHEBI:29105"/>
    </cofactor>
</comment>
<dbReference type="InterPro" id="IPR014710">
    <property type="entry name" value="RmlC-like_jellyroll"/>
</dbReference>
<reference evidence="10 11" key="1">
    <citation type="submission" date="2019-10" db="EMBL/GenBank/DDBJ databases">
        <title>Corynebacterium sp novel species isolated from the respiratory tract of Marmot.</title>
        <authorList>
            <person name="Zhang G."/>
        </authorList>
    </citation>
    <scope>NUCLEOTIDE SEQUENCE [LARGE SCALE GENOMIC DNA]</scope>
    <source>
        <strain evidence="10 11">336</strain>
    </source>
</reference>
<keyword evidence="11" id="KW-1185">Reference proteome</keyword>
<dbReference type="Pfam" id="PF20512">
    <property type="entry name" value="PMI_typeI_hel"/>
    <property type="match status" value="1"/>
</dbReference>
<evidence type="ECO:0000259" key="8">
    <source>
        <dbReference type="Pfam" id="PF20511"/>
    </source>
</evidence>
<comment type="caution">
    <text evidence="10">The sequence shown here is derived from an EMBL/GenBank/DDBJ whole genome shotgun (WGS) entry which is preliminary data.</text>
</comment>
<proteinExistence type="inferred from homology"/>
<dbReference type="PANTHER" id="PTHR10309:SF0">
    <property type="entry name" value="MANNOSE-6-PHOSPHATE ISOMERASE"/>
    <property type="match status" value="1"/>
</dbReference>
<evidence type="ECO:0000256" key="6">
    <source>
        <dbReference type="ARBA" id="ARBA00022833"/>
    </source>
</evidence>
<dbReference type="NCBIfam" id="TIGR00218">
    <property type="entry name" value="manA"/>
    <property type="match status" value="1"/>
</dbReference>
<evidence type="ECO:0000256" key="4">
    <source>
        <dbReference type="ARBA" id="ARBA00011956"/>
    </source>
</evidence>
<dbReference type="InterPro" id="IPR046457">
    <property type="entry name" value="PMI_typeI_cat"/>
</dbReference>
<protein>
    <recommendedName>
        <fullName evidence="4">mannose-6-phosphate isomerase</fullName>
        <ecNumber evidence="4">5.3.1.8</ecNumber>
    </recommendedName>
</protein>
<dbReference type="InterPro" id="IPR046458">
    <property type="entry name" value="PMI_typeI_hel"/>
</dbReference>
<dbReference type="Pfam" id="PF20511">
    <property type="entry name" value="PMI_typeI_cat"/>
    <property type="match status" value="1"/>
</dbReference>
<dbReference type="PANTHER" id="PTHR10309">
    <property type="entry name" value="MANNOSE-6-PHOSPHATE ISOMERASE"/>
    <property type="match status" value="1"/>
</dbReference>
<evidence type="ECO:0000256" key="7">
    <source>
        <dbReference type="ARBA" id="ARBA00023235"/>
    </source>
</evidence>
<dbReference type="PRINTS" id="PR00714">
    <property type="entry name" value="MAN6PISMRASE"/>
</dbReference>
<evidence type="ECO:0000259" key="9">
    <source>
        <dbReference type="Pfam" id="PF20512"/>
    </source>
</evidence>
<evidence type="ECO:0000256" key="5">
    <source>
        <dbReference type="ARBA" id="ARBA00022723"/>
    </source>
</evidence>
<evidence type="ECO:0000256" key="1">
    <source>
        <dbReference type="ARBA" id="ARBA00000757"/>
    </source>
</evidence>
<dbReference type="Gene3D" id="2.60.120.10">
    <property type="entry name" value="Jelly Rolls"/>
    <property type="match status" value="2"/>
</dbReference>
<organism evidence="10 11">
    <name type="scientific">Corynebacterium zhongnanshanii</name>
    <dbReference type="NCBI Taxonomy" id="2768834"/>
    <lineage>
        <taxon>Bacteria</taxon>
        <taxon>Bacillati</taxon>
        <taxon>Actinomycetota</taxon>
        <taxon>Actinomycetes</taxon>
        <taxon>Mycobacteriales</taxon>
        <taxon>Corynebacteriaceae</taxon>
        <taxon>Corynebacterium</taxon>
    </lineage>
</organism>
<feature type="domain" description="Phosphomannose isomerase type I catalytic" evidence="8">
    <location>
        <begin position="5"/>
        <end position="143"/>
    </location>
</feature>
<dbReference type="InterPro" id="IPR018050">
    <property type="entry name" value="Pmannose_isomerase-type1_CS"/>
</dbReference>
<keyword evidence="7 10" id="KW-0413">Isomerase</keyword>
<dbReference type="InterPro" id="IPR016305">
    <property type="entry name" value="Mannose-6-P_Isomerase"/>
</dbReference>
<dbReference type="SUPFAM" id="SSF51182">
    <property type="entry name" value="RmlC-like cupins"/>
    <property type="match status" value="1"/>
</dbReference>
<dbReference type="EC" id="5.3.1.8" evidence="4"/>
<keyword evidence="6" id="KW-0862">Zinc</keyword>
<keyword evidence="5" id="KW-0479">Metal-binding</keyword>
<dbReference type="GO" id="GO:0004476">
    <property type="term" value="F:mannose-6-phosphate isomerase activity"/>
    <property type="evidence" value="ECO:0007669"/>
    <property type="project" value="UniProtKB-EC"/>
</dbReference>
<dbReference type="InterPro" id="IPR001250">
    <property type="entry name" value="Man6P_Isoase-1"/>
</dbReference>
<feature type="domain" description="Phosphomannose isomerase type I helical insertion" evidence="9">
    <location>
        <begin position="171"/>
        <end position="238"/>
    </location>
</feature>
<sequence length="376" mass="40595">MNCPLEGVIRTYAWGSHTALAELMGRPAPTEQPEAELWLGAHPAAPSRVGDTDLQQLIAADPQGQLGPGREQLPFLLKLLAAERALSIQVHPTKAQAQEGFARENQQGIPLDAYERNYKDDNHKPELLVALTPFEALAGFRPVDRTRELIQALEYPELDSCLEMLGEGEPASNIRAVLTTWMTMPTDQLDPLLDGLVAALERVDRATTTPWIAEVVGVLRVLAEQYPGDRGLLCALLLNYVVLQPGEALFLDAGQLHAYVQGTGVEIMANSDNVLRGGLTSKHIDVEELLRIVRCDPVDDPRILPTPSGLYPTPADEFQLRHVNGEPVQVSGPAIVLAAAESVCVDGEELASGQALWVPARSAAECGPGAFVAQVP</sequence>
<dbReference type="Proteomes" id="UP000436181">
    <property type="component" value="Unassembled WGS sequence"/>
</dbReference>
<dbReference type="PIRSF" id="PIRSF001480">
    <property type="entry name" value="Mannose-6-phosphate_isomerase"/>
    <property type="match status" value="1"/>
</dbReference>
<evidence type="ECO:0000313" key="11">
    <source>
        <dbReference type="Proteomes" id="UP000436181"/>
    </source>
</evidence>
<evidence type="ECO:0000256" key="3">
    <source>
        <dbReference type="ARBA" id="ARBA00010772"/>
    </source>
</evidence>
<dbReference type="InterPro" id="IPR011051">
    <property type="entry name" value="RmlC_Cupin_sf"/>
</dbReference>
<comment type="similarity">
    <text evidence="3">Belongs to the mannose-6-phosphate isomerase type 1 family.</text>
</comment>
<name>A0ABQ6VEX0_9CORY</name>
<dbReference type="CDD" id="cd07011">
    <property type="entry name" value="cupin_PMI_type_I_N"/>
    <property type="match status" value="1"/>
</dbReference>
<dbReference type="PROSITE" id="PS00965">
    <property type="entry name" value="PMI_I_1"/>
    <property type="match status" value="1"/>
</dbReference>
<dbReference type="RefSeq" id="WP_151843804.1">
    <property type="nucleotide sequence ID" value="NZ_WBZJ01000001.1"/>
</dbReference>
<comment type="catalytic activity">
    <reaction evidence="1">
        <text>D-mannose 6-phosphate = D-fructose 6-phosphate</text>
        <dbReference type="Rhea" id="RHEA:12356"/>
        <dbReference type="ChEBI" id="CHEBI:58735"/>
        <dbReference type="ChEBI" id="CHEBI:61527"/>
        <dbReference type="EC" id="5.3.1.8"/>
    </reaction>
</comment>
<gene>
    <name evidence="10" type="primary">manA</name>
    <name evidence="10" type="ORF">F8377_02065</name>
</gene>
<evidence type="ECO:0000313" key="10">
    <source>
        <dbReference type="EMBL" id="KAB3522972.1"/>
    </source>
</evidence>